<protein>
    <submittedName>
        <fullName evidence="2">Uncharacterized protein</fullName>
    </submittedName>
</protein>
<dbReference type="AlphaFoldDB" id="A0A8X7R8B4"/>
<organism evidence="2 3">
    <name type="scientific">Brassica carinata</name>
    <name type="common">Ethiopian mustard</name>
    <name type="synonym">Abyssinian cabbage</name>
    <dbReference type="NCBI Taxonomy" id="52824"/>
    <lineage>
        <taxon>Eukaryota</taxon>
        <taxon>Viridiplantae</taxon>
        <taxon>Streptophyta</taxon>
        <taxon>Embryophyta</taxon>
        <taxon>Tracheophyta</taxon>
        <taxon>Spermatophyta</taxon>
        <taxon>Magnoliopsida</taxon>
        <taxon>eudicotyledons</taxon>
        <taxon>Gunneridae</taxon>
        <taxon>Pentapetalae</taxon>
        <taxon>rosids</taxon>
        <taxon>malvids</taxon>
        <taxon>Brassicales</taxon>
        <taxon>Brassicaceae</taxon>
        <taxon>Brassiceae</taxon>
        <taxon>Brassica</taxon>
    </lineage>
</organism>
<feature type="region of interest" description="Disordered" evidence="1">
    <location>
        <begin position="1"/>
        <end position="96"/>
    </location>
</feature>
<evidence type="ECO:0000313" key="3">
    <source>
        <dbReference type="Proteomes" id="UP000886595"/>
    </source>
</evidence>
<feature type="compositionally biased region" description="Low complexity" evidence="1">
    <location>
        <begin position="14"/>
        <end position="26"/>
    </location>
</feature>
<evidence type="ECO:0000256" key="1">
    <source>
        <dbReference type="SAM" id="MobiDB-lite"/>
    </source>
</evidence>
<comment type="caution">
    <text evidence="2">The sequence shown here is derived from an EMBL/GenBank/DDBJ whole genome shotgun (WGS) entry which is preliminary data.</text>
</comment>
<keyword evidence="3" id="KW-1185">Reference proteome</keyword>
<proteinExistence type="predicted"/>
<evidence type="ECO:0000313" key="2">
    <source>
        <dbReference type="EMBL" id="KAG2284588.1"/>
    </source>
</evidence>
<name>A0A8X7R8B4_BRACI</name>
<dbReference type="EMBL" id="JAAMPC010000011">
    <property type="protein sequence ID" value="KAG2284588.1"/>
    <property type="molecule type" value="Genomic_DNA"/>
</dbReference>
<feature type="compositionally biased region" description="Basic and acidic residues" evidence="1">
    <location>
        <begin position="73"/>
        <end position="89"/>
    </location>
</feature>
<dbReference type="Proteomes" id="UP000886595">
    <property type="component" value="Unassembled WGS sequence"/>
</dbReference>
<reference evidence="2 3" key="1">
    <citation type="submission" date="2020-02" db="EMBL/GenBank/DDBJ databases">
        <authorList>
            <person name="Ma Q."/>
            <person name="Huang Y."/>
            <person name="Song X."/>
            <person name="Pei D."/>
        </authorList>
    </citation>
    <scope>NUCLEOTIDE SEQUENCE [LARGE SCALE GENOMIC DNA]</scope>
    <source>
        <strain evidence="2">Sxm20200214</strain>
        <tissue evidence="2">Leaf</tissue>
    </source>
</reference>
<gene>
    <name evidence="2" type="ORF">Bca52824_055808</name>
</gene>
<sequence>MRLSFHRRTVEDGSSLPLLSESLPRRSPLRYRIEPPHTESRSDIPNPPLTYRIETKDYGGNSRDSSGYSSTEELIRRDQAELGHSEFPEPHQYPPQPEVEFGFPQICYCGAQPILATNRSDPAEDITHCSFFLWQ</sequence>
<feature type="compositionally biased region" description="Basic and acidic residues" evidence="1">
    <location>
        <begin position="31"/>
        <end position="42"/>
    </location>
</feature>
<accession>A0A8X7R8B4</accession>
<feature type="compositionally biased region" description="Polar residues" evidence="1">
    <location>
        <begin position="62"/>
        <end position="72"/>
    </location>
</feature>